<feature type="region of interest" description="Disordered" evidence="1">
    <location>
        <begin position="21"/>
        <end position="98"/>
    </location>
</feature>
<organism evidence="3 4">
    <name type="scientific">Mytilus edulis</name>
    <name type="common">Blue mussel</name>
    <dbReference type="NCBI Taxonomy" id="6550"/>
    <lineage>
        <taxon>Eukaryota</taxon>
        <taxon>Metazoa</taxon>
        <taxon>Spiralia</taxon>
        <taxon>Lophotrochozoa</taxon>
        <taxon>Mollusca</taxon>
        <taxon>Bivalvia</taxon>
        <taxon>Autobranchia</taxon>
        <taxon>Pteriomorphia</taxon>
        <taxon>Mytilida</taxon>
        <taxon>Mytiloidea</taxon>
        <taxon>Mytilidae</taxon>
        <taxon>Mytilinae</taxon>
        <taxon>Mytilus</taxon>
    </lineage>
</organism>
<evidence type="ECO:0000256" key="1">
    <source>
        <dbReference type="SAM" id="MobiDB-lite"/>
    </source>
</evidence>
<sequence length="296" mass="32691">MWTRSKGPIDLHHSWMISMFPENGTPTTSDGETNLILQQPGTSGLQQPGTSGLQNLATSSLQQPGTSGLQQPGTSSLQQPGPSGHQTAPTTNATTTTVPTVSTHAPVITYQPPPQPSNQQIPPGFQIEHKINVQIKSYDGKVSPSQWWQKFLAFITLQHMTDKQAILSLPFHLEDKPSEWFSTLADEAKQSLATIKTTFISRFQPQVSSSINLTKLKQSPTENIEDYIHRAIQYNKYRSASVPFLIELAINGMKSSIAHIIIPQQPQTIEELRKIASIAEMTVNQTKTLDETNINN</sequence>
<proteinExistence type="predicted"/>
<dbReference type="PANTHER" id="PTHR33223:SF6">
    <property type="entry name" value="CCHC-TYPE DOMAIN-CONTAINING PROTEIN"/>
    <property type="match status" value="1"/>
</dbReference>
<name>A0A8S3U2L4_MYTED</name>
<evidence type="ECO:0000259" key="2">
    <source>
        <dbReference type="Pfam" id="PF03732"/>
    </source>
</evidence>
<accession>A0A8S3U2L4</accession>
<dbReference type="OrthoDB" id="9937973at2759"/>
<gene>
    <name evidence="3" type="ORF">MEDL_52711</name>
</gene>
<reference evidence="3" key="1">
    <citation type="submission" date="2021-03" db="EMBL/GenBank/DDBJ databases">
        <authorList>
            <person name="Bekaert M."/>
        </authorList>
    </citation>
    <scope>NUCLEOTIDE SEQUENCE</scope>
</reference>
<keyword evidence="4" id="KW-1185">Reference proteome</keyword>
<dbReference type="Pfam" id="PF03732">
    <property type="entry name" value="Retrotrans_gag"/>
    <property type="match status" value="1"/>
</dbReference>
<protein>
    <recommendedName>
        <fullName evidence="2">Retrotransposon gag domain-containing protein</fullName>
    </recommendedName>
</protein>
<feature type="compositionally biased region" description="Polar residues" evidence="1">
    <location>
        <begin position="24"/>
        <end position="86"/>
    </location>
</feature>
<dbReference type="EMBL" id="CAJPWZ010002557">
    <property type="protein sequence ID" value="CAG2240416.1"/>
    <property type="molecule type" value="Genomic_DNA"/>
</dbReference>
<dbReference type="Proteomes" id="UP000683360">
    <property type="component" value="Unassembled WGS sequence"/>
</dbReference>
<feature type="domain" description="Retrotransposon gag" evidence="2">
    <location>
        <begin position="170"/>
        <end position="254"/>
    </location>
</feature>
<dbReference type="PANTHER" id="PTHR33223">
    <property type="entry name" value="CCHC-TYPE DOMAIN-CONTAINING PROTEIN"/>
    <property type="match status" value="1"/>
</dbReference>
<dbReference type="InterPro" id="IPR005162">
    <property type="entry name" value="Retrotrans_gag_dom"/>
</dbReference>
<feature type="compositionally biased region" description="Low complexity" evidence="1">
    <location>
        <begin position="87"/>
        <end position="98"/>
    </location>
</feature>
<evidence type="ECO:0000313" key="3">
    <source>
        <dbReference type="EMBL" id="CAG2240416.1"/>
    </source>
</evidence>
<evidence type="ECO:0000313" key="4">
    <source>
        <dbReference type="Proteomes" id="UP000683360"/>
    </source>
</evidence>
<dbReference type="AlphaFoldDB" id="A0A8S3U2L4"/>
<comment type="caution">
    <text evidence="3">The sequence shown here is derived from an EMBL/GenBank/DDBJ whole genome shotgun (WGS) entry which is preliminary data.</text>
</comment>